<dbReference type="Proteomes" id="UP000016887">
    <property type="component" value="Chromosome"/>
</dbReference>
<protein>
    <submittedName>
        <fullName evidence="1">Peroxiredoxin</fullName>
    </submittedName>
</protein>
<dbReference type="eggNOG" id="arCOG00310">
    <property type="taxonomic scope" value="Archaea"/>
</dbReference>
<dbReference type="KEGG" id="acj:ACAM_0065"/>
<proteinExistence type="predicted"/>
<keyword evidence="2" id="KW-1185">Reference proteome</keyword>
<sequence>MLKPGDKLPPISGQSLNGSYIRLNAEHLPPGGAVIVIASSESKLKPFEKLLDEFNKLKSTVLAILPRKPPARKRQAKHGRLTVVYDPGLDYLARIGLARRAFFSILRVNDAVIIVDNSLKIKAIIRGSRFEALALAALEALRKNLEES</sequence>
<dbReference type="OrthoDB" id="376942at2157"/>
<accession>U3TDU7</accession>
<gene>
    <name evidence="1" type="ORF">ACAM_0065</name>
</gene>
<evidence type="ECO:0000313" key="1">
    <source>
        <dbReference type="EMBL" id="BAN89534.1"/>
    </source>
</evidence>
<dbReference type="AlphaFoldDB" id="U3TDU7"/>
<dbReference type="GeneID" id="17109630"/>
<evidence type="ECO:0000313" key="2">
    <source>
        <dbReference type="Proteomes" id="UP000016887"/>
    </source>
</evidence>
<reference evidence="1 2" key="1">
    <citation type="journal article" date="2013" name="Appl. Environ. Microbiol.">
        <title>Variation of the Virus-Related Elements within Syntenic Genomes of the Hyperthermophilic Archaeon Aeropyrum.</title>
        <authorList>
            <person name="Daifuku T."/>
            <person name="Yoshida T."/>
            <person name="Kitamura T."/>
            <person name="Kawaichi S."/>
            <person name="Inoue T."/>
            <person name="Nomura K."/>
            <person name="Yoshida Y."/>
            <person name="Kuno S."/>
            <person name="Sako Y."/>
        </authorList>
    </citation>
    <scope>NUCLEOTIDE SEQUENCE [LARGE SCALE GENOMIC DNA]</scope>
    <source>
        <strain evidence="1 2">SY1</strain>
    </source>
</reference>
<dbReference type="RefSeq" id="WP_022540815.1">
    <property type="nucleotide sequence ID" value="NC_022521.1"/>
</dbReference>
<dbReference type="SUPFAM" id="SSF52833">
    <property type="entry name" value="Thioredoxin-like"/>
    <property type="match status" value="1"/>
</dbReference>
<dbReference type="InterPro" id="IPR036249">
    <property type="entry name" value="Thioredoxin-like_sf"/>
</dbReference>
<dbReference type="EMBL" id="AP012489">
    <property type="protein sequence ID" value="BAN89534.1"/>
    <property type="molecule type" value="Genomic_DNA"/>
</dbReference>
<name>U3TDU7_9CREN</name>
<organism evidence="1 2">
    <name type="scientific">Aeropyrum camini SY1 = JCM 12091</name>
    <dbReference type="NCBI Taxonomy" id="1198449"/>
    <lineage>
        <taxon>Archaea</taxon>
        <taxon>Thermoproteota</taxon>
        <taxon>Thermoprotei</taxon>
        <taxon>Desulfurococcales</taxon>
        <taxon>Desulfurococcaceae</taxon>
        <taxon>Aeropyrum</taxon>
    </lineage>
</organism>
<dbReference type="STRING" id="1198449.ACAM_0065"/>